<sequence length="287" mass="32586">MTPEEYAAQQAAISAVTARYVQQFGSMFAKPALAVREWLRLMELLFPQVQQGRFNAASLARRFYDSQRDQQHPGIPRNPRPLESYRFDWFVQNMEPARQRMSQMDAPDDAVAHLAMRAVREVENAGRKQIIHAVENDPEPRIIKGWARVATGRETCAWCLMLISRGPVYLGADTAGLDLSDEKAEDLYEKANGDLAVYYADIEKHVQQWHTGCDCKVVPVFKNENWFGQEAADRALDLWNDATKEAIRLIESGEARSTNRNKEAINALRRRLSRGDISTNEFSALAA</sequence>
<dbReference type="Proteomes" id="UP000225918">
    <property type="component" value="Segment"/>
</dbReference>
<protein>
    <submittedName>
        <fullName evidence="1">Capsid maturation protease</fullName>
    </submittedName>
</protein>
<evidence type="ECO:0000313" key="2">
    <source>
        <dbReference type="Proteomes" id="UP000225918"/>
    </source>
</evidence>
<proteinExistence type="predicted"/>
<accession>A0A222YXW8</accession>
<keyword evidence="2" id="KW-1185">Reference proteome</keyword>
<dbReference type="GO" id="GO:0008233">
    <property type="term" value="F:peptidase activity"/>
    <property type="evidence" value="ECO:0007669"/>
    <property type="project" value="UniProtKB-KW"/>
</dbReference>
<gene>
    <name evidence="1" type="ORF">SEA_MYRADEE_11</name>
</gene>
<keyword evidence="1" id="KW-0645">Protease</keyword>
<dbReference type="InterPro" id="IPR057369">
    <property type="entry name" value="VG15"/>
</dbReference>
<reference evidence="2" key="1">
    <citation type="submission" date="2017-05" db="EMBL/GenBank/DDBJ databases">
        <authorList>
            <person name="Song R."/>
            <person name="Chenine A.L."/>
            <person name="Ruprecht R.M."/>
        </authorList>
    </citation>
    <scope>NUCLEOTIDE SEQUENCE [LARGE SCALE GENOMIC DNA]</scope>
</reference>
<name>A0A222YXW8_9CAUD</name>
<organism evidence="1 2">
    <name type="scientific">Mycobacterium phage MyraDee</name>
    <dbReference type="NCBI Taxonomy" id="2024303"/>
    <lineage>
        <taxon>Viruses</taxon>
        <taxon>Duplodnaviria</taxon>
        <taxon>Heunggongvirae</taxon>
        <taxon>Uroviricota</taxon>
        <taxon>Caudoviricetes</taxon>
        <taxon>Myradeevirus</taxon>
        <taxon>Myradeevirus MyraDee</taxon>
    </lineage>
</organism>
<dbReference type="EMBL" id="MF141539">
    <property type="protein sequence ID" value="ASR77119.1"/>
    <property type="molecule type" value="Genomic_DNA"/>
</dbReference>
<dbReference type="GO" id="GO:0006508">
    <property type="term" value="P:proteolysis"/>
    <property type="evidence" value="ECO:0007669"/>
    <property type="project" value="UniProtKB-KW"/>
</dbReference>
<evidence type="ECO:0000313" key="1">
    <source>
        <dbReference type="EMBL" id="ASR77119.1"/>
    </source>
</evidence>
<dbReference type="Pfam" id="PF25310">
    <property type="entry name" value="VG15"/>
    <property type="match status" value="1"/>
</dbReference>
<keyword evidence="1" id="KW-0378">Hydrolase</keyword>